<feature type="transmembrane region" description="Helical" evidence="1">
    <location>
        <begin position="49"/>
        <end position="69"/>
    </location>
</feature>
<feature type="transmembrane region" description="Helical" evidence="1">
    <location>
        <begin position="129"/>
        <end position="146"/>
    </location>
</feature>
<name>D2MMQ6_9FIRM</name>
<dbReference type="OrthoDB" id="2060404at2"/>
<feature type="transmembrane region" description="Helical" evidence="1">
    <location>
        <begin position="186"/>
        <end position="207"/>
    </location>
</feature>
<evidence type="ECO:0000313" key="3">
    <source>
        <dbReference type="Proteomes" id="UP000005017"/>
    </source>
</evidence>
<gene>
    <name evidence="2" type="ORF">HMPREF9013_1040</name>
</gene>
<reference evidence="3" key="1">
    <citation type="submission" date="2009-12" db="EMBL/GenBank/DDBJ databases">
        <title>Sequence of Clostridiales genomosp. BVAB3 str. UPII9-5.</title>
        <authorList>
            <person name="Madupu R."/>
            <person name="Durkin A.S."/>
            <person name="Torralba M."/>
            <person name="Methe B."/>
            <person name="Sutton G.G."/>
            <person name="Strausberg R.L."/>
            <person name="Nelson K.E."/>
        </authorList>
    </citation>
    <scope>NUCLEOTIDE SEQUENCE [LARGE SCALE GENOMIC DNA]</scope>
    <source>
        <strain evidence="3">W1219</strain>
    </source>
</reference>
<dbReference type="Proteomes" id="UP000005017">
    <property type="component" value="Unassembled WGS sequence"/>
</dbReference>
<protein>
    <submittedName>
        <fullName evidence="2">Uncharacterized protein</fullName>
    </submittedName>
</protein>
<comment type="caution">
    <text evidence="2">The sequence shown here is derived from an EMBL/GenBank/DDBJ whole genome shotgun (WGS) entry which is preliminary data.</text>
</comment>
<keyword evidence="3" id="KW-1185">Reference proteome</keyword>
<keyword evidence="1" id="KW-1133">Transmembrane helix</keyword>
<evidence type="ECO:0000313" key="2">
    <source>
        <dbReference type="EMBL" id="EFC06332.1"/>
    </source>
</evidence>
<dbReference type="EMBL" id="ADFR01000002">
    <property type="protein sequence ID" value="EFC06332.1"/>
    <property type="molecule type" value="Genomic_DNA"/>
</dbReference>
<accession>D2MMQ6</accession>
<feature type="transmembrane region" description="Helical" evidence="1">
    <location>
        <begin position="152"/>
        <end position="174"/>
    </location>
</feature>
<feature type="transmembrane region" description="Helical" evidence="1">
    <location>
        <begin position="12"/>
        <end position="29"/>
    </location>
</feature>
<sequence>MKKGIKFHSIYYRFFVFIWLLAWMLIYRISLDKNGSFCLSGKCISAKQIPFLSIGVSLLLLLIFSFVGWKLSISQEGIYLKKIDLLVPWDEIESVSHVWINEANGRYARVMFFYNRKTLVVYRKSQKPICIYNISVLALYGIYFYNPKIKTNVISATLATLYNLFLNAYILYIGFIQGVKGLKFGVFLKLSIAYAIKVLVMPLWMVWYQNKIHGKYLLHHDHFHHSPSSNVIHL</sequence>
<dbReference type="STRING" id="679192.HMPREF9013_1040"/>
<proteinExistence type="predicted"/>
<keyword evidence="1" id="KW-0472">Membrane</keyword>
<keyword evidence="1" id="KW-0812">Transmembrane</keyword>
<dbReference type="AlphaFoldDB" id="D2MMQ6"/>
<evidence type="ECO:0000256" key="1">
    <source>
        <dbReference type="SAM" id="Phobius"/>
    </source>
</evidence>
<organism evidence="2 3">
    <name type="scientific">Bulleidia extructa W1219</name>
    <dbReference type="NCBI Taxonomy" id="679192"/>
    <lineage>
        <taxon>Bacteria</taxon>
        <taxon>Bacillati</taxon>
        <taxon>Bacillota</taxon>
        <taxon>Erysipelotrichia</taxon>
        <taxon>Erysipelotrichales</taxon>
        <taxon>Erysipelotrichaceae</taxon>
        <taxon>Bulleidia</taxon>
    </lineage>
</organism>
<dbReference type="eggNOG" id="ENOG502ZSVS">
    <property type="taxonomic scope" value="Bacteria"/>
</dbReference>
<dbReference type="RefSeq" id="WP_006626677.1">
    <property type="nucleotide sequence ID" value="NZ_ADFR01000002.1"/>
</dbReference>